<evidence type="ECO:0000256" key="4">
    <source>
        <dbReference type="ARBA" id="ARBA00023295"/>
    </source>
</evidence>
<proteinExistence type="inferred from homology"/>
<dbReference type="InterPro" id="IPR051795">
    <property type="entry name" value="Glycosyl_Hydrlase_43"/>
</dbReference>
<evidence type="ECO:0000256" key="2">
    <source>
        <dbReference type="ARBA" id="ARBA00022729"/>
    </source>
</evidence>
<dbReference type="AlphaFoldDB" id="A0AAD6G120"/>
<accession>A0AAD6G120</accession>
<feature type="site" description="Important for catalytic activity, responsible for pKa modulation of the active site Glu and correct orientation of both the proton donor and substrate" evidence="6">
    <location>
        <position position="132"/>
    </location>
</feature>
<dbReference type="GO" id="GO:0004553">
    <property type="term" value="F:hydrolase activity, hydrolyzing O-glycosyl compounds"/>
    <property type="evidence" value="ECO:0007669"/>
    <property type="project" value="InterPro"/>
</dbReference>
<evidence type="ECO:0000256" key="7">
    <source>
        <dbReference type="RuleBase" id="RU361187"/>
    </source>
</evidence>
<evidence type="ECO:0000256" key="6">
    <source>
        <dbReference type="PIRSR" id="PIRSR606710-2"/>
    </source>
</evidence>
<feature type="active site" description="Proton donor" evidence="5">
    <location>
        <position position="193"/>
    </location>
</feature>
<dbReference type="PANTHER" id="PTHR42812">
    <property type="entry name" value="BETA-XYLOSIDASE"/>
    <property type="match status" value="1"/>
</dbReference>
<dbReference type="RefSeq" id="XP_056763521.1">
    <property type="nucleotide sequence ID" value="XM_056910695.1"/>
</dbReference>
<keyword evidence="10" id="KW-1185">Reference proteome</keyword>
<dbReference type="Pfam" id="PF17851">
    <property type="entry name" value="GH43_C2"/>
    <property type="match status" value="1"/>
</dbReference>
<gene>
    <name evidence="9" type="ORF">N7458_007313</name>
</gene>
<keyword evidence="4 7" id="KW-0326">Glycosidase</keyword>
<dbReference type="CDD" id="cd18617">
    <property type="entry name" value="GH43_XynB-like"/>
    <property type="match status" value="1"/>
</dbReference>
<keyword evidence="3 7" id="KW-0378">Hydrolase</keyword>
<protein>
    <recommendedName>
        <fullName evidence="8">Beta-xylosidase C-terminal Concanavalin A-like domain-containing protein</fullName>
    </recommendedName>
</protein>
<evidence type="ECO:0000256" key="1">
    <source>
        <dbReference type="ARBA" id="ARBA00009865"/>
    </source>
</evidence>
<dbReference type="Proteomes" id="UP001213681">
    <property type="component" value="Unassembled WGS sequence"/>
</dbReference>
<evidence type="ECO:0000256" key="5">
    <source>
        <dbReference type="PIRSR" id="PIRSR606710-1"/>
    </source>
</evidence>
<dbReference type="SUPFAM" id="SSF75005">
    <property type="entry name" value="Arabinanase/levansucrase/invertase"/>
    <property type="match status" value="1"/>
</dbReference>
<dbReference type="Pfam" id="PF04616">
    <property type="entry name" value="Glyco_hydro_43"/>
    <property type="match status" value="1"/>
</dbReference>
<comment type="similarity">
    <text evidence="1 7">Belongs to the glycosyl hydrolase 43 family.</text>
</comment>
<dbReference type="PANTHER" id="PTHR42812:SF16">
    <property type="entry name" value="HYDROLASE, PUTATIVE (AFU_ORTHOLOGUE AFUA_7G06110)-RELATED"/>
    <property type="match status" value="1"/>
</dbReference>
<evidence type="ECO:0000313" key="9">
    <source>
        <dbReference type="EMBL" id="KAJ5443441.1"/>
    </source>
</evidence>
<dbReference type="InterPro" id="IPR041542">
    <property type="entry name" value="GH43_C2"/>
</dbReference>
<dbReference type="EMBL" id="JAPVEA010000007">
    <property type="protein sequence ID" value="KAJ5443441.1"/>
    <property type="molecule type" value="Genomic_DNA"/>
</dbReference>
<feature type="domain" description="Beta-xylosidase C-terminal Concanavalin A-like" evidence="8">
    <location>
        <begin position="348"/>
        <end position="512"/>
    </location>
</feature>
<dbReference type="Gene3D" id="2.60.120.200">
    <property type="match status" value="1"/>
</dbReference>
<keyword evidence="2" id="KW-0732">Signal</keyword>
<evidence type="ECO:0000259" key="8">
    <source>
        <dbReference type="Pfam" id="PF17851"/>
    </source>
</evidence>
<evidence type="ECO:0000256" key="3">
    <source>
        <dbReference type="ARBA" id="ARBA00022801"/>
    </source>
</evidence>
<dbReference type="InterPro" id="IPR006710">
    <property type="entry name" value="Glyco_hydro_43"/>
</dbReference>
<reference evidence="9" key="2">
    <citation type="journal article" date="2023" name="IMA Fungus">
        <title>Comparative genomic study of the Penicillium genus elucidates a diverse pangenome and 15 lateral gene transfer events.</title>
        <authorList>
            <person name="Petersen C."/>
            <person name="Sorensen T."/>
            <person name="Nielsen M.R."/>
            <person name="Sondergaard T.E."/>
            <person name="Sorensen J.L."/>
            <person name="Fitzpatrick D.A."/>
            <person name="Frisvad J.C."/>
            <person name="Nielsen K.L."/>
        </authorList>
    </citation>
    <scope>NUCLEOTIDE SEQUENCE</scope>
    <source>
        <strain evidence="9">IBT 16125</strain>
    </source>
</reference>
<dbReference type="Gene3D" id="2.115.10.20">
    <property type="entry name" value="Glycosyl hydrolase domain, family 43"/>
    <property type="match status" value="1"/>
</dbReference>
<comment type="caution">
    <text evidence="9">The sequence shown here is derived from an EMBL/GenBank/DDBJ whole genome shotgun (WGS) entry which is preliminary data.</text>
</comment>
<organism evidence="9 10">
    <name type="scientific">Penicillium daleae</name>
    <dbReference type="NCBI Taxonomy" id="63821"/>
    <lineage>
        <taxon>Eukaryota</taxon>
        <taxon>Fungi</taxon>
        <taxon>Dikarya</taxon>
        <taxon>Ascomycota</taxon>
        <taxon>Pezizomycotina</taxon>
        <taxon>Eurotiomycetes</taxon>
        <taxon>Eurotiomycetidae</taxon>
        <taxon>Eurotiales</taxon>
        <taxon>Aspergillaceae</taxon>
        <taxon>Penicillium</taxon>
    </lineage>
</organism>
<reference evidence="9" key="1">
    <citation type="submission" date="2022-12" db="EMBL/GenBank/DDBJ databases">
        <authorList>
            <person name="Petersen C."/>
        </authorList>
    </citation>
    <scope>NUCLEOTIDE SEQUENCE</scope>
    <source>
        <strain evidence="9">IBT 16125</strain>
    </source>
</reference>
<dbReference type="SUPFAM" id="SSF49899">
    <property type="entry name" value="Concanavalin A-like lectins/glucanases"/>
    <property type="match status" value="1"/>
</dbReference>
<name>A0AAD6G120_9EURO</name>
<dbReference type="GO" id="GO:0005975">
    <property type="term" value="P:carbohydrate metabolic process"/>
    <property type="evidence" value="ECO:0007669"/>
    <property type="project" value="InterPro"/>
</dbReference>
<evidence type="ECO:0000313" key="10">
    <source>
        <dbReference type="Proteomes" id="UP001213681"/>
    </source>
</evidence>
<dbReference type="InterPro" id="IPR023296">
    <property type="entry name" value="Glyco_hydro_beta-prop_sf"/>
</dbReference>
<feature type="active site" description="Proton acceptor" evidence="5">
    <location>
        <position position="14"/>
    </location>
</feature>
<sequence length="520" mass="59152">MSFTNPVIPGFNPDPSIIRVDKDFFLVTSSFEYLPGAPIYHSRDLIQWKLIGHALTRPSQLQIHTPEPGGGVWATTIRYHRGVFYITAASFQRYRPQQDDRVWPQGFYVQTTNIWDDSTWSDPVYFDQVGFDQDLFWDDDGTVYLSSTYRKLEPTAGVKLKDFAIHICTIDIATGHSTSEPILIRESSSGVAEGSHIYKRGRYYYLFTAEGGTESGHCEWVSRSEVGPLGPWELAPHNPLWRNGVKDEVQNTGHLDLVEDTDGNWWAVLLAVRPVRKGDQWEESVFGWFCHETHVWDGSLLTIIVGRETFLVHVEWENDWPVINGGKKIALRSTGPGLYQHEIPVSWRDEFSGSQLQLDTPLTIDYSLTERPGHLRLYGGPYTLSVPASPTMFLRKQSHRFCTWETKLLFHPTSEHAEAGTVVWWNYFTHSSLGIRKRGDDRIIRFKPSEGDMVERVLETTGDIVLVIECGNEYQFGYQDPSSSETIWIGSVANHVATKAPPVGAPFTGMIFMEISESRQ</sequence>
<dbReference type="InterPro" id="IPR013320">
    <property type="entry name" value="ConA-like_dom_sf"/>
</dbReference>
<dbReference type="GeneID" id="81600938"/>